<dbReference type="CDD" id="cd16146">
    <property type="entry name" value="ARS_like"/>
    <property type="match status" value="1"/>
</dbReference>
<dbReference type="GO" id="GO:0046872">
    <property type="term" value="F:metal ion binding"/>
    <property type="evidence" value="ECO:0007669"/>
    <property type="project" value="UniProtKB-KW"/>
</dbReference>
<dbReference type="Gene3D" id="3.40.720.10">
    <property type="entry name" value="Alkaline Phosphatase, subunit A"/>
    <property type="match status" value="1"/>
</dbReference>
<dbReference type="InterPro" id="IPR050738">
    <property type="entry name" value="Sulfatase"/>
</dbReference>
<dbReference type="AlphaFoldDB" id="A0A6B1D304"/>
<keyword evidence="3" id="KW-0378">Hydrolase</keyword>
<evidence type="ECO:0000259" key="5">
    <source>
        <dbReference type="Pfam" id="PF00884"/>
    </source>
</evidence>
<dbReference type="GO" id="GO:0004065">
    <property type="term" value="F:arylsulfatase activity"/>
    <property type="evidence" value="ECO:0007669"/>
    <property type="project" value="TreeGrafter"/>
</dbReference>
<feature type="domain" description="Sulfatase N-terminal" evidence="5">
    <location>
        <begin position="32"/>
        <end position="339"/>
    </location>
</feature>
<evidence type="ECO:0000256" key="4">
    <source>
        <dbReference type="ARBA" id="ARBA00022837"/>
    </source>
</evidence>
<dbReference type="EMBL" id="VXMH01000016">
    <property type="protein sequence ID" value="MYC93976.1"/>
    <property type="molecule type" value="Genomic_DNA"/>
</dbReference>
<sequence>MAPVQCKMRRGILSRFNAPLKGRSMSNTQSRPNIIFVLTDDQGYGDLSCLGNPILKTPALDRLHADSVRLTDFHVAPMCTPTRGELMTGQDALRNGATFVCMGRSLLRADLPTMADILADNGYHTGHFGKWHLGDNYPYRPQDRGFHETIHHPAFGITSAADYYGNDYFDDHYRHKDEIRQYMGYCTDVWFEEAMCWMQGCHNRNEPFFAYIATNAPHGPYWVPDEYRRPYLDGIQRDEASFFGMIANIDENMAQLEKFLLDNEIRDNTILIFMTDNGTAMGEGIYNAGMRGRKTSLYEGGHRVPCFIRWPAAGLEGGRDVGGVTRGVDILPTLIDLCGLHAPDGWTCDGLSLAAHMRRPDKAVANRTSVVQYGHANEGARTGFTGRDRAAVMWGRWRLVDGQELYNIGEDPGQQQDVAAANPELVKQLRGQYGAWWDSVSDTLTSYQPLAIGSDAENPARLCSCDWAWVYADNQRGMRGPVMDSGTWHVDAARAGLYSFTLRRWPEESGLGISDPAPVMQGVDGSWPAGKALPVASAWLQVGRSEQTLPVPPDATAQTFEMAVERGPTTVKSWWHDEQGSPLAGAYYLTAERLRE</sequence>
<dbReference type="Gene3D" id="3.30.1120.10">
    <property type="match status" value="1"/>
</dbReference>
<evidence type="ECO:0000256" key="2">
    <source>
        <dbReference type="ARBA" id="ARBA00022723"/>
    </source>
</evidence>
<accession>A0A6B1D304</accession>
<gene>
    <name evidence="6" type="ORF">F4X14_03310</name>
</gene>
<evidence type="ECO:0000313" key="6">
    <source>
        <dbReference type="EMBL" id="MYC93976.1"/>
    </source>
</evidence>
<dbReference type="FunFam" id="3.40.720.10:FF:000070">
    <property type="entry name" value="Arylsulfatase A"/>
    <property type="match status" value="1"/>
</dbReference>
<dbReference type="InterPro" id="IPR017850">
    <property type="entry name" value="Alkaline_phosphatase_core_sf"/>
</dbReference>
<dbReference type="PANTHER" id="PTHR42693">
    <property type="entry name" value="ARYLSULFATASE FAMILY MEMBER"/>
    <property type="match status" value="1"/>
</dbReference>
<evidence type="ECO:0000256" key="1">
    <source>
        <dbReference type="ARBA" id="ARBA00008779"/>
    </source>
</evidence>
<keyword evidence="4" id="KW-0106">Calcium</keyword>
<name>A0A6B1D304_9CHLR</name>
<dbReference type="PANTHER" id="PTHR42693:SF53">
    <property type="entry name" value="ENDO-4-O-SULFATASE"/>
    <property type="match status" value="1"/>
</dbReference>
<comment type="caution">
    <text evidence="6">The sequence shown here is derived from an EMBL/GenBank/DDBJ whole genome shotgun (WGS) entry which is preliminary data.</text>
</comment>
<evidence type="ECO:0000256" key="3">
    <source>
        <dbReference type="ARBA" id="ARBA00022801"/>
    </source>
</evidence>
<protein>
    <submittedName>
        <fullName evidence="6">Arylsulfatase</fullName>
    </submittedName>
</protein>
<keyword evidence="2" id="KW-0479">Metal-binding</keyword>
<dbReference type="InterPro" id="IPR000917">
    <property type="entry name" value="Sulfatase_N"/>
</dbReference>
<comment type="similarity">
    <text evidence="1">Belongs to the sulfatase family.</text>
</comment>
<proteinExistence type="inferred from homology"/>
<dbReference type="Pfam" id="PF00884">
    <property type="entry name" value="Sulfatase"/>
    <property type="match status" value="1"/>
</dbReference>
<reference evidence="6" key="1">
    <citation type="submission" date="2019-09" db="EMBL/GenBank/DDBJ databases">
        <title>Characterisation of the sponge microbiome using genome-centric metagenomics.</title>
        <authorList>
            <person name="Engelberts J.P."/>
            <person name="Robbins S.J."/>
            <person name="De Goeij J.M."/>
            <person name="Aranda M."/>
            <person name="Bell S.C."/>
            <person name="Webster N.S."/>
        </authorList>
    </citation>
    <scope>NUCLEOTIDE SEQUENCE</scope>
    <source>
        <strain evidence="6">SB0661_bin_32</strain>
    </source>
</reference>
<dbReference type="PROSITE" id="PS00523">
    <property type="entry name" value="SULFATASE_1"/>
    <property type="match status" value="1"/>
</dbReference>
<dbReference type="InterPro" id="IPR024607">
    <property type="entry name" value="Sulfatase_CS"/>
</dbReference>
<dbReference type="SUPFAM" id="SSF53649">
    <property type="entry name" value="Alkaline phosphatase-like"/>
    <property type="match status" value="1"/>
</dbReference>
<organism evidence="6">
    <name type="scientific">Caldilineaceae bacterium SB0661_bin_32</name>
    <dbReference type="NCBI Taxonomy" id="2605255"/>
    <lineage>
        <taxon>Bacteria</taxon>
        <taxon>Bacillati</taxon>
        <taxon>Chloroflexota</taxon>
        <taxon>Caldilineae</taxon>
        <taxon>Caldilineales</taxon>
        <taxon>Caldilineaceae</taxon>
    </lineage>
</organism>